<reference evidence="2 3" key="1">
    <citation type="submission" date="2024-06" db="EMBL/GenBank/DDBJ databases">
        <title>Genomic Encyclopedia of Type Strains, Phase IV (KMG-IV): sequencing the most valuable type-strain genomes for metagenomic binning, comparative biology and taxonomic classification.</title>
        <authorList>
            <person name="Goeker M."/>
        </authorList>
    </citation>
    <scope>NUCLEOTIDE SEQUENCE [LARGE SCALE GENOMIC DNA]</scope>
    <source>
        <strain evidence="2 3">DSM 29780</strain>
    </source>
</reference>
<dbReference type="SUPFAM" id="SSF52266">
    <property type="entry name" value="SGNH hydrolase"/>
    <property type="match status" value="1"/>
</dbReference>
<dbReference type="Proteomes" id="UP001549047">
    <property type="component" value="Unassembled WGS sequence"/>
</dbReference>
<evidence type="ECO:0000256" key="1">
    <source>
        <dbReference type="SAM" id="MobiDB-lite"/>
    </source>
</evidence>
<accession>A0ABV2J1G5</accession>
<name>A0ABV2J1G5_9HYPH</name>
<evidence type="ECO:0000313" key="2">
    <source>
        <dbReference type="EMBL" id="MET3614605.1"/>
    </source>
</evidence>
<keyword evidence="3" id="KW-1185">Reference proteome</keyword>
<gene>
    <name evidence="2" type="ORF">ABID16_002942</name>
</gene>
<protein>
    <recommendedName>
        <fullName evidence="4">SGNH hydrolase-type esterase domain-containing protein</fullName>
    </recommendedName>
</protein>
<organism evidence="2 3">
    <name type="scientific">Rhizobium aquaticum</name>
    <dbReference type="NCBI Taxonomy" id="1549636"/>
    <lineage>
        <taxon>Bacteria</taxon>
        <taxon>Pseudomonadati</taxon>
        <taxon>Pseudomonadota</taxon>
        <taxon>Alphaproteobacteria</taxon>
        <taxon>Hyphomicrobiales</taxon>
        <taxon>Rhizobiaceae</taxon>
        <taxon>Rhizobium/Agrobacterium group</taxon>
        <taxon>Rhizobium</taxon>
    </lineage>
</organism>
<feature type="compositionally biased region" description="Polar residues" evidence="1">
    <location>
        <begin position="68"/>
        <end position="79"/>
    </location>
</feature>
<sequence length="388" mass="41211">MPRLTFARLSAALLLGIFAVVLIGEGPAMAEERHRTLFDLLFGTRKAPEQAPPAAPVKRKAKPKPKPSSITNIDTSNPAQPVKKLDTAKHVLVIGDFMAGSVGDGLMDMFAGQPGVVIDEKTDGASGLVRNDHRDWLASLPGLLDETKAVAVVVALGSNDRQRMLIDGTREEFHTPKWTAEYERRVSELTSAATKRQVPVFWVGAPPFQSPSLTADIVTINLMLRRQVEAAGGTFIDIWEGFIDADGKFAATGSGVDGQQARLRGSDGVSLTKAGRAKAAFYVEKPLRRILGDTSVQAPLATANPPISDYGLPQLAMPSAPAPVAITRTDPISMTDPSLDGSNALAARIATSASAPLVAPSARDRLVLHGDTGTAPAGRVDDYKIRTK</sequence>
<evidence type="ECO:0008006" key="4">
    <source>
        <dbReference type="Google" id="ProtNLM"/>
    </source>
</evidence>
<feature type="region of interest" description="Disordered" evidence="1">
    <location>
        <begin position="48"/>
        <end position="80"/>
    </location>
</feature>
<dbReference type="InterPro" id="IPR007407">
    <property type="entry name" value="DUF459"/>
</dbReference>
<proteinExistence type="predicted"/>
<comment type="caution">
    <text evidence="2">The sequence shown here is derived from an EMBL/GenBank/DDBJ whole genome shotgun (WGS) entry which is preliminary data.</text>
</comment>
<feature type="region of interest" description="Disordered" evidence="1">
    <location>
        <begin position="369"/>
        <end position="388"/>
    </location>
</feature>
<evidence type="ECO:0000313" key="3">
    <source>
        <dbReference type="Proteomes" id="UP001549047"/>
    </source>
</evidence>
<dbReference type="RefSeq" id="WP_354557096.1">
    <property type="nucleotide sequence ID" value="NZ_JBEPMB010000004.1"/>
</dbReference>
<dbReference type="Gene3D" id="3.40.50.1110">
    <property type="entry name" value="SGNH hydrolase"/>
    <property type="match status" value="1"/>
</dbReference>
<dbReference type="InterPro" id="IPR036514">
    <property type="entry name" value="SGNH_hydro_sf"/>
</dbReference>
<feature type="compositionally biased region" description="Basic and acidic residues" evidence="1">
    <location>
        <begin position="379"/>
        <end position="388"/>
    </location>
</feature>
<dbReference type="EMBL" id="JBEPMB010000004">
    <property type="protein sequence ID" value="MET3614605.1"/>
    <property type="molecule type" value="Genomic_DNA"/>
</dbReference>
<dbReference type="CDD" id="cd01829">
    <property type="entry name" value="SGNH_hydrolase_peri2"/>
    <property type="match status" value="1"/>
</dbReference>
<dbReference type="Pfam" id="PF04311">
    <property type="entry name" value="DUF459"/>
    <property type="match status" value="1"/>
</dbReference>